<keyword evidence="5 10" id="KW-0472">Membrane</keyword>
<evidence type="ECO:0000256" key="7">
    <source>
        <dbReference type="ARBA" id="ARBA00035120"/>
    </source>
</evidence>
<evidence type="ECO:0000256" key="10">
    <source>
        <dbReference type="HAMAP-Rule" id="MF_00454"/>
    </source>
</evidence>
<proteinExistence type="inferred from homology"/>
<reference evidence="11 12" key="1">
    <citation type="submission" date="2018-05" db="EMBL/GenBank/DDBJ databases">
        <title>Genomic Encyclopedia of Type Strains, Phase IV (KMG-IV): sequencing the most valuable type-strain genomes for metagenomic binning, comparative biology and taxonomic classification.</title>
        <authorList>
            <person name="Goeker M."/>
        </authorList>
    </citation>
    <scope>NUCLEOTIDE SEQUENCE [LARGE SCALE GENOMIC DNA]</scope>
    <source>
        <strain evidence="11 12">DSM 28556</strain>
    </source>
</reference>
<feature type="binding site" evidence="10">
    <location>
        <position position="85"/>
    </location>
    <ligand>
        <name>Na(+)</name>
        <dbReference type="ChEBI" id="CHEBI:29101"/>
        <note>structural</note>
    </ligand>
</feature>
<dbReference type="InterPro" id="IPR003691">
    <property type="entry name" value="FluC"/>
</dbReference>
<comment type="activity regulation">
    <text evidence="10">Na(+) is not transported, but it plays an essential structural role and its presence is essential for fluoride channel function.</text>
</comment>
<dbReference type="GO" id="GO:0140114">
    <property type="term" value="P:cellular detoxification of fluoride"/>
    <property type="evidence" value="ECO:0007669"/>
    <property type="project" value="UniProtKB-UniRule"/>
</dbReference>
<dbReference type="PANTHER" id="PTHR28259">
    <property type="entry name" value="FLUORIDE EXPORT PROTEIN 1-RELATED"/>
    <property type="match status" value="1"/>
</dbReference>
<keyword evidence="4 10" id="KW-1133">Transmembrane helix</keyword>
<evidence type="ECO:0000256" key="3">
    <source>
        <dbReference type="ARBA" id="ARBA00022692"/>
    </source>
</evidence>
<dbReference type="PANTHER" id="PTHR28259:SF1">
    <property type="entry name" value="FLUORIDE EXPORT PROTEIN 1-RELATED"/>
    <property type="match status" value="1"/>
</dbReference>
<comment type="catalytic activity">
    <reaction evidence="8">
        <text>fluoride(in) = fluoride(out)</text>
        <dbReference type="Rhea" id="RHEA:76159"/>
        <dbReference type="ChEBI" id="CHEBI:17051"/>
    </reaction>
    <physiologicalReaction direction="left-to-right" evidence="8">
        <dbReference type="Rhea" id="RHEA:76160"/>
    </physiologicalReaction>
</comment>
<feature type="transmembrane region" description="Helical" evidence="10">
    <location>
        <begin position="12"/>
        <end position="36"/>
    </location>
</feature>
<keyword evidence="10" id="KW-0813">Transport</keyword>
<sequence length="140" mass="15187">MPNCLKGISRLKLYVAIGIGGVIGSSLRFLLSFLFGTNNFSAFPWATLTVNVSGAFLLTFVLFTPFIKDKISPTIFTAITTGVIGSYTTFSTITVEVILVGKENVFYAFLYLFLTICGGLLCSFIGYKVAKSLKKEAIVP</sequence>
<evidence type="ECO:0000313" key="12">
    <source>
        <dbReference type="Proteomes" id="UP000247978"/>
    </source>
</evidence>
<name>A0A2V3VIF0_9BACI</name>
<comment type="function">
    <text evidence="9 10">Fluoride-specific ion channel. Important for reducing fluoride concentration in the cell, thus reducing its toxicity.</text>
</comment>
<feature type="binding site" evidence="10">
    <location>
        <position position="88"/>
    </location>
    <ligand>
        <name>Na(+)</name>
        <dbReference type="ChEBI" id="CHEBI:29101"/>
        <note>structural</note>
    </ligand>
</feature>
<evidence type="ECO:0000313" key="11">
    <source>
        <dbReference type="EMBL" id="PXW80984.1"/>
    </source>
</evidence>
<comment type="caution">
    <text evidence="11">The sequence shown here is derived from an EMBL/GenBank/DDBJ whole genome shotgun (WGS) entry which is preliminary data.</text>
</comment>
<keyword evidence="10" id="KW-0915">Sodium</keyword>
<evidence type="ECO:0000256" key="2">
    <source>
        <dbReference type="ARBA" id="ARBA00022475"/>
    </source>
</evidence>
<feature type="transmembrane region" description="Helical" evidence="10">
    <location>
        <begin position="105"/>
        <end position="127"/>
    </location>
</feature>
<evidence type="ECO:0000256" key="9">
    <source>
        <dbReference type="ARBA" id="ARBA00049940"/>
    </source>
</evidence>
<keyword evidence="2 10" id="KW-1003">Cell membrane</keyword>
<comment type="similarity">
    <text evidence="7 10">Belongs to the fluoride channel Fluc/FEX (TC 1.A.43) family.</text>
</comment>
<dbReference type="Proteomes" id="UP000247978">
    <property type="component" value="Unassembled WGS sequence"/>
</dbReference>
<evidence type="ECO:0000256" key="1">
    <source>
        <dbReference type="ARBA" id="ARBA00004651"/>
    </source>
</evidence>
<feature type="transmembrane region" description="Helical" evidence="10">
    <location>
        <begin position="75"/>
        <end position="99"/>
    </location>
</feature>
<dbReference type="GO" id="GO:0062054">
    <property type="term" value="F:fluoride channel activity"/>
    <property type="evidence" value="ECO:0007669"/>
    <property type="project" value="UniProtKB-UniRule"/>
</dbReference>
<dbReference type="AlphaFoldDB" id="A0A2V3VIF0"/>
<evidence type="ECO:0000256" key="4">
    <source>
        <dbReference type="ARBA" id="ARBA00022989"/>
    </source>
</evidence>
<comment type="subcellular location">
    <subcellularLocation>
        <location evidence="1 10">Cell membrane</location>
        <topology evidence="1 10">Multi-pass membrane protein</topology>
    </subcellularLocation>
</comment>
<feature type="transmembrane region" description="Helical" evidence="10">
    <location>
        <begin position="42"/>
        <end position="63"/>
    </location>
</feature>
<evidence type="ECO:0000256" key="6">
    <source>
        <dbReference type="ARBA" id="ARBA00023303"/>
    </source>
</evidence>
<keyword evidence="10" id="KW-0406">Ion transport</keyword>
<dbReference type="GO" id="GO:0046872">
    <property type="term" value="F:metal ion binding"/>
    <property type="evidence" value="ECO:0007669"/>
    <property type="project" value="UniProtKB-KW"/>
</dbReference>
<dbReference type="EMBL" id="QJJQ01000023">
    <property type="protein sequence ID" value="PXW80984.1"/>
    <property type="molecule type" value="Genomic_DNA"/>
</dbReference>
<keyword evidence="12" id="KW-1185">Reference proteome</keyword>
<gene>
    <name evidence="10" type="primary">fluC</name>
    <name evidence="10" type="synonym">crcB</name>
    <name evidence="11" type="ORF">DFR56_12324</name>
</gene>
<keyword evidence="3 10" id="KW-0812">Transmembrane</keyword>
<dbReference type="GO" id="GO:0005886">
    <property type="term" value="C:plasma membrane"/>
    <property type="evidence" value="ECO:0007669"/>
    <property type="project" value="UniProtKB-SubCell"/>
</dbReference>
<evidence type="ECO:0000256" key="8">
    <source>
        <dbReference type="ARBA" id="ARBA00035585"/>
    </source>
</evidence>
<keyword evidence="6 10" id="KW-0407">Ion channel</keyword>
<dbReference type="Pfam" id="PF02537">
    <property type="entry name" value="CRCB"/>
    <property type="match status" value="1"/>
</dbReference>
<organism evidence="11 12">
    <name type="scientific">Pseudogracilibacillus auburnensis</name>
    <dbReference type="NCBI Taxonomy" id="1494959"/>
    <lineage>
        <taxon>Bacteria</taxon>
        <taxon>Bacillati</taxon>
        <taxon>Bacillota</taxon>
        <taxon>Bacilli</taxon>
        <taxon>Bacillales</taxon>
        <taxon>Bacillaceae</taxon>
        <taxon>Pseudogracilibacillus</taxon>
    </lineage>
</organism>
<accession>A0A2V3VIF0</accession>
<evidence type="ECO:0000256" key="5">
    <source>
        <dbReference type="ARBA" id="ARBA00023136"/>
    </source>
</evidence>
<keyword evidence="10" id="KW-0479">Metal-binding</keyword>
<dbReference type="HAMAP" id="MF_00454">
    <property type="entry name" value="FluC"/>
    <property type="match status" value="1"/>
</dbReference>
<dbReference type="OrthoDB" id="9799631at2"/>
<protein>
    <recommendedName>
        <fullName evidence="10">Fluoride-specific ion channel FluC</fullName>
    </recommendedName>
</protein>